<reference evidence="2" key="1">
    <citation type="submission" date="2020-08" db="EMBL/GenBank/DDBJ databases">
        <title>Plant Genome Project.</title>
        <authorList>
            <person name="Zhang R.-G."/>
        </authorList>
    </citation>
    <scope>NUCLEOTIDE SEQUENCE</scope>
    <source>
        <strain evidence="2">WSP0</strain>
        <tissue evidence="2">Leaf</tissue>
    </source>
</reference>
<keyword evidence="1" id="KW-1133">Transmembrane helix</keyword>
<name>A0AAV6KVV2_9ERIC</name>
<evidence type="ECO:0000313" key="3">
    <source>
        <dbReference type="Proteomes" id="UP000823749"/>
    </source>
</evidence>
<dbReference type="AlphaFoldDB" id="A0AAV6KVV2"/>
<accession>A0AAV6KVV2</accession>
<organism evidence="2 3">
    <name type="scientific">Rhododendron griersonianum</name>
    <dbReference type="NCBI Taxonomy" id="479676"/>
    <lineage>
        <taxon>Eukaryota</taxon>
        <taxon>Viridiplantae</taxon>
        <taxon>Streptophyta</taxon>
        <taxon>Embryophyta</taxon>
        <taxon>Tracheophyta</taxon>
        <taxon>Spermatophyta</taxon>
        <taxon>Magnoliopsida</taxon>
        <taxon>eudicotyledons</taxon>
        <taxon>Gunneridae</taxon>
        <taxon>Pentapetalae</taxon>
        <taxon>asterids</taxon>
        <taxon>Ericales</taxon>
        <taxon>Ericaceae</taxon>
        <taxon>Ericoideae</taxon>
        <taxon>Rhodoreae</taxon>
        <taxon>Rhododendron</taxon>
    </lineage>
</organism>
<keyword evidence="1" id="KW-0472">Membrane</keyword>
<keyword evidence="1" id="KW-0812">Transmembrane</keyword>
<dbReference type="PANTHER" id="PTHR36396:SF1">
    <property type="entry name" value="MALTASE-GLUCOAMYLASE, INTESTINAL PROTEIN"/>
    <property type="match status" value="1"/>
</dbReference>
<protein>
    <submittedName>
        <fullName evidence="2">Uncharacterized protein</fullName>
    </submittedName>
</protein>
<feature type="transmembrane region" description="Helical" evidence="1">
    <location>
        <begin position="217"/>
        <end position="241"/>
    </location>
</feature>
<gene>
    <name evidence="2" type="ORF">RHGRI_006727</name>
</gene>
<dbReference type="Proteomes" id="UP000823749">
    <property type="component" value="Chromosome 3"/>
</dbReference>
<dbReference type="PANTHER" id="PTHR36396">
    <property type="entry name" value="MALTASE-GLUCOAMYLASE, INTESTINAL PROTEIN"/>
    <property type="match status" value="1"/>
</dbReference>
<comment type="caution">
    <text evidence="2">The sequence shown here is derived from an EMBL/GenBank/DDBJ whole genome shotgun (WGS) entry which is preliminary data.</text>
</comment>
<dbReference type="EMBL" id="JACTNZ010000003">
    <property type="protein sequence ID" value="KAG5556203.1"/>
    <property type="molecule type" value="Genomic_DNA"/>
</dbReference>
<keyword evidence="3" id="KW-1185">Reference proteome</keyword>
<evidence type="ECO:0000313" key="2">
    <source>
        <dbReference type="EMBL" id="KAG5556203.1"/>
    </source>
</evidence>
<sequence length="255" mass="28427">MEGLSKTIDSQYPAENGRYIRQSSHVHVENTAKLSDLAVWFGSGKMFWVNHMEIGAADRWMEDLFCGELAKETSKEDIGAIFQLCWSIWKARNNFVFNKKLPNPDFPADCTVLHRSFGNLTPLSAWIIRKFELVLVCKKLVQDRFGGPIASHIEAVKEGEEPVSFGPNSVLVNYGDGWKLQTVTGAEGLRKGEFNQPTTLHNASVRGLEASQPVISYLYVGKILLALILIFAMGAVLTLALENLPRLILFINSSL</sequence>
<proteinExistence type="predicted"/>
<evidence type="ECO:0000256" key="1">
    <source>
        <dbReference type="SAM" id="Phobius"/>
    </source>
</evidence>